<evidence type="ECO:0000256" key="7">
    <source>
        <dbReference type="ARBA" id="ARBA00023204"/>
    </source>
</evidence>
<sequence>MAEPPAKRRRTSDADGPQRPAPASLTRDISPPRRRSAAPLQPEQQKQPRKLIPSPFRLTSIRDLPPHSNVGAVSLDDLLGDPLIAECWEFNYLHDIDFLINHFDEDVRSSVNVHIVHGFWKREDLSRLMLVEQASKHQNVALHTAYMPEMFGTHHSKMIILLRHDDTAQVIIHTANMIAKDWTNMTDAVWQSPSLPLISRADQGQGDAPVGSGAKFKADILSYLRAYNTKRNVCRSLVDNLTKYDFSAVQGTLIASVPGRHAVEDDPSVTRWGWAAMKHALRSVPIQEGKSEIVAQISSIATLGGTDAWIQRTLFEALSPTSKSKTNPTFKVVFPTADEIRRSLDGYASGGSIHTKTQSAQQQKQLQYLRPIFCHWANDTASGLPSGGVSSNIGAKDAGRQRAAPHIKTYIRYNSSNTIDWALLTSANISKQAWGEAVNGVKEVRIASWEIGVLVWPEVLAGDKGAKMVGVFKRDMPNEEDLGAGDENSGSDNETATLVGLRIPYSLPLQRYGPNEDPWVATANYRELDWMGHTWGV</sequence>
<keyword evidence="7" id="KW-0234">DNA repair</keyword>
<dbReference type="SUPFAM" id="SSF56024">
    <property type="entry name" value="Phospholipase D/nuclease"/>
    <property type="match status" value="2"/>
</dbReference>
<evidence type="ECO:0000256" key="5">
    <source>
        <dbReference type="ARBA" id="ARBA00022801"/>
    </source>
</evidence>
<dbReference type="Pfam" id="PF06087">
    <property type="entry name" value="Tyr-DNA_phospho"/>
    <property type="match status" value="1"/>
</dbReference>
<keyword evidence="6" id="KW-0269">Exonuclease</keyword>
<dbReference type="Proteomes" id="UP001465668">
    <property type="component" value="Unassembled WGS sequence"/>
</dbReference>
<comment type="similarity">
    <text evidence="2">Belongs to the tyrosyl-DNA phosphodiesterase family.</text>
</comment>
<evidence type="ECO:0000256" key="4">
    <source>
        <dbReference type="ARBA" id="ARBA00022763"/>
    </source>
</evidence>
<keyword evidence="5" id="KW-0378">Hydrolase</keyword>
<evidence type="ECO:0000256" key="6">
    <source>
        <dbReference type="ARBA" id="ARBA00022839"/>
    </source>
</evidence>
<dbReference type="CDD" id="cd09123">
    <property type="entry name" value="PLDc_Tdp1_2"/>
    <property type="match status" value="1"/>
</dbReference>
<evidence type="ECO:0000256" key="9">
    <source>
        <dbReference type="SAM" id="MobiDB-lite"/>
    </source>
</evidence>
<evidence type="ECO:0000313" key="11">
    <source>
        <dbReference type="Proteomes" id="UP001465668"/>
    </source>
</evidence>
<keyword evidence="8" id="KW-0539">Nucleus</keyword>
<feature type="region of interest" description="Disordered" evidence="9">
    <location>
        <begin position="1"/>
        <end position="55"/>
    </location>
</feature>
<evidence type="ECO:0000256" key="2">
    <source>
        <dbReference type="ARBA" id="ARBA00010205"/>
    </source>
</evidence>
<keyword evidence="11" id="KW-1185">Reference proteome</keyword>
<dbReference type="Gene3D" id="3.30.870.10">
    <property type="entry name" value="Endonuclease Chain A"/>
    <property type="match status" value="2"/>
</dbReference>
<gene>
    <name evidence="10" type="ORF">SCAR479_04540</name>
</gene>
<organism evidence="10 11">
    <name type="scientific">Seiridium cardinale</name>
    <dbReference type="NCBI Taxonomy" id="138064"/>
    <lineage>
        <taxon>Eukaryota</taxon>
        <taxon>Fungi</taxon>
        <taxon>Dikarya</taxon>
        <taxon>Ascomycota</taxon>
        <taxon>Pezizomycotina</taxon>
        <taxon>Sordariomycetes</taxon>
        <taxon>Xylariomycetidae</taxon>
        <taxon>Amphisphaeriales</taxon>
        <taxon>Sporocadaceae</taxon>
        <taxon>Seiridium</taxon>
    </lineage>
</organism>
<proteinExistence type="inferred from homology"/>
<evidence type="ECO:0000313" key="10">
    <source>
        <dbReference type="EMBL" id="KAK9778518.1"/>
    </source>
</evidence>
<evidence type="ECO:0008006" key="12">
    <source>
        <dbReference type="Google" id="ProtNLM"/>
    </source>
</evidence>
<keyword evidence="4" id="KW-0227">DNA damage</keyword>
<comment type="caution">
    <text evidence="10">The sequence shown here is derived from an EMBL/GenBank/DDBJ whole genome shotgun (WGS) entry which is preliminary data.</text>
</comment>
<evidence type="ECO:0000256" key="1">
    <source>
        <dbReference type="ARBA" id="ARBA00004123"/>
    </source>
</evidence>
<protein>
    <recommendedName>
        <fullName evidence="12">Tyrosyl-DNA phosphodiesterase</fullName>
    </recommendedName>
</protein>
<dbReference type="PANTHER" id="PTHR12415:SF0">
    <property type="entry name" value="TYROSYL-DNA PHOSPHODIESTERASE 1"/>
    <property type="match status" value="1"/>
</dbReference>
<accession>A0ABR2XXH4</accession>
<comment type="subcellular location">
    <subcellularLocation>
        <location evidence="1">Nucleus</location>
    </subcellularLocation>
</comment>
<dbReference type="InterPro" id="IPR010347">
    <property type="entry name" value="Tdp1"/>
</dbReference>
<name>A0ABR2XXH4_9PEZI</name>
<reference evidence="10 11" key="1">
    <citation type="submission" date="2024-02" db="EMBL/GenBank/DDBJ databases">
        <title>First draft genome assembly of two strains of Seiridium cardinale.</title>
        <authorList>
            <person name="Emiliani G."/>
            <person name="Scali E."/>
        </authorList>
    </citation>
    <scope>NUCLEOTIDE SEQUENCE [LARGE SCALE GENOMIC DNA]</scope>
    <source>
        <strain evidence="10 11">BM-138-000479</strain>
    </source>
</reference>
<keyword evidence="3" id="KW-0540">Nuclease</keyword>
<evidence type="ECO:0000256" key="8">
    <source>
        <dbReference type="ARBA" id="ARBA00023242"/>
    </source>
</evidence>
<evidence type="ECO:0000256" key="3">
    <source>
        <dbReference type="ARBA" id="ARBA00022722"/>
    </source>
</evidence>
<dbReference type="EMBL" id="JARVKM010000015">
    <property type="protein sequence ID" value="KAK9778518.1"/>
    <property type="molecule type" value="Genomic_DNA"/>
</dbReference>
<dbReference type="PANTHER" id="PTHR12415">
    <property type="entry name" value="TYROSYL-DNA PHOSPHODIESTERASE 1"/>
    <property type="match status" value="1"/>
</dbReference>